<dbReference type="Proteomes" id="UP001642464">
    <property type="component" value="Unassembled WGS sequence"/>
</dbReference>
<dbReference type="EMBL" id="CAXAMM010000115">
    <property type="protein sequence ID" value="CAK8986052.1"/>
    <property type="molecule type" value="Genomic_DNA"/>
</dbReference>
<accession>A0ABP0H764</accession>
<sequence length="154" mass="16965">MAHGGQKVLENSMTKVTTVQQLLEKVVTMSSSDSSPGSLARALKWGKMSALFRKPQLEEMQQLVSITGKLTGNSTNYAAHRWDSMLTACRIICMNISPILRMLCAVAAGEKESGSDWALDMLKAGTETKGKSFAVVHNGRLLYELRRSWDAMLK</sequence>
<gene>
    <name evidence="1" type="ORF">SCF082_LOCUS328</name>
    <name evidence="2" type="ORF">SCF082_LOCUS388</name>
</gene>
<dbReference type="EMBL" id="CAXAMM010000103">
    <property type="protein sequence ID" value="CAK8985912.1"/>
    <property type="molecule type" value="Genomic_DNA"/>
</dbReference>
<reference evidence="2 3" key="1">
    <citation type="submission" date="2024-02" db="EMBL/GenBank/DDBJ databases">
        <authorList>
            <person name="Chen Y."/>
            <person name="Shah S."/>
            <person name="Dougan E. K."/>
            <person name="Thang M."/>
            <person name="Chan C."/>
        </authorList>
    </citation>
    <scope>NUCLEOTIDE SEQUENCE [LARGE SCALE GENOMIC DNA]</scope>
</reference>
<protein>
    <submittedName>
        <fullName evidence="2">Uncharacterized protein</fullName>
    </submittedName>
</protein>
<name>A0ABP0H764_9DINO</name>
<comment type="caution">
    <text evidence="2">The sequence shown here is derived from an EMBL/GenBank/DDBJ whole genome shotgun (WGS) entry which is preliminary data.</text>
</comment>
<evidence type="ECO:0000313" key="3">
    <source>
        <dbReference type="Proteomes" id="UP001642464"/>
    </source>
</evidence>
<organism evidence="2 3">
    <name type="scientific">Durusdinium trenchii</name>
    <dbReference type="NCBI Taxonomy" id="1381693"/>
    <lineage>
        <taxon>Eukaryota</taxon>
        <taxon>Sar</taxon>
        <taxon>Alveolata</taxon>
        <taxon>Dinophyceae</taxon>
        <taxon>Suessiales</taxon>
        <taxon>Symbiodiniaceae</taxon>
        <taxon>Durusdinium</taxon>
    </lineage>
</organism>
<keyword evidence="3" id="KW-1185">Reference proteome</keyword>
<evidence type="ECO:0000313" key="1">
    <source>
        <dbReference type="EMBL" id="CAK8985912.1"/>
    </source>
</evidence>
<proteinExistence type="predicted"/>
<evidence type="ECO:0000313" key="2">
    <source>
        <dbReference type="EMBL" id="CAK8986052.1"/>
    </source>
</evidence>